<reference evidence="1" key="1">
    <citation type="submission" date="2019-03" db="EMBL/GenBank/DDBJ databases">
        <authorList>
            <person name="Mank J."/>
            <person name="Almeida P."/>
        </authorList>
    </citation>
    <scope>NUCLEOTIDE SEQUENCE</scope>
    <source>
        <strain evidence="1">78183</strain>
    </source>
</reference>
<protein>
    <submittedName>
        <fullName evidence="1">Uncharacterized protein</fullName>
    </submittedName>
</protein>
<proteinExistence type="predicted"/>
<sequence>MQENRSYGRIVGTSLKMVSSIIIVRKQICSKLHIKSYKIGQNRGYRWNESRGQTHLTNSEEPTHQFNTIEVEDSIKKRLNI</sequence>
<organism evidence="1">
    <name type="scientific">Salix viminalis</name>
    <name type="common">Common osier</name>
    <name type="synonym">Basket willow</name>
    <dbReference type="NCBI Taxonomy" id="40686"/>
    <lineage>
        <taxon>Eukaryota</taxon>
        <taxon>Viridiplantae</taxon>
        <taxon>Streptophyta</taxon>
        <taxon>Embryophyta</taxon>
        <taxon>Tracheophyta</taxon>
        <taxon>Spermatophyta</taxon>
        <taxon>Magnoliopsida</taxon>
        <taxon>eudicotyledons</taxon>
        <taxon>Gunneridae</taxon>
        <taxon>Pentapetalae</taxon>
        <taxon>rosids</taxon>
        <taxon>fabids</taxon>
        <taxon>Malpighiales</taxon>
        <taxon>Salicaceae</taxon>
        <taxon>Saliceae</taxon>
        <taxon>Salix</taxon>
    </lineage>
</organism>
<name>A0A6N2KK67_SALVM</name>
<dbReference type="EMBL" id="CAADRP010000335">
    <property type="protein sequence ID" value="VFU26744.1"/>
    <property type="molecule type" value="Genomic_DNA"/>
</dbReference>
<evidence type="ECO:0000313" key="1">
    <source>
        <dbReference type="EMBL" id="VFU26744.1"/>
    </source>
</evidence>
<dbReference type="AlphaFoldDB" id="A0A6N2KK67"/>
<accession>A0A6N2KK67</accession>
<gene>
    <name evidence="1" type="ORF">SVIM_LOCUS74565</name>
</gene>